<evidence type="ECO:0000313" key="2">
    <source>
        <dbReference type="Proteomes" id="UP001209878"/>
    </source>
</evidence>
<sequence length="123" mass="13797">MSAEHIIPLYQLFLDIFFPVIYYTAKSSAYNSLRSMSFVHIFLLFSSTTATYKNGTKAFPCVKPTFTLNSPDSPGPHMQHLLRVLIRRSLNSVILIPVYGTSIHLRGAVIISFGIAYRPSPCL</sequence>
<protein>
    <submittedName>
        <fullName evidence="1">Uncharacterized protein</fullName>
    </submittedName>
</protein>
<evidence type="ECO:0000313" key="1">
    <source>
        <dbReference type="EMBL" id="KAK2185040.1"/>
    </source>
</evidence>
<dbReference type="Proteomes" id="UP001209878">
    <property type="component" value="Unassembled WGS sequence"/>
</dbReference>
<proteinExistence type="predicted"/>
<name>A0AAD9NYZ1_RIDPI</name>
<gene>
    <name evidence="1" type="ORF">NP493_247g03108</name>
</gene>
<reference evidence="1" key="1">
    <citation type="journal article" date="2023" name="Mol. Biol. Evol.">
        <title>Third-Generation Sequencing Reveals the Adaptive Role of the Epigenome in Three Deep-Sea Polychaetes.</title>
        <authorList>
            <person name="Perez M."/>
            <person name="Aroh O."/>
            <person name="Sun Y."/>
            <person name="Lan Y."/>
            <person name="Juniper S.K."/>
            <person name="Young C.R."/>
            <person name="Angers B."/>
            <person name="Qian P.Y."/>
        </authorList>
    </citation>
    <scope>NUCLEOTIDE SEQUENCE</scope>
    <source>
        <strain evidence="1">R07B-5</strain>
    </source>
</reference>
<dbReference type="AlphaFoldDB" id="A0AAD9NYZ1"/>
<accession>A0AAD9NYZ1</accession>
<comment type="caution">
    <text evidence="1">The sequence shown here is derived from an EMBL/GenBank/DDBJ whole genome shotgun (WGS) entry which is preliminary data.</text>
</comment>
<organism evidence="1 2">
    <name type="scientific">Ridgeia piscesae</name>
    <name type="common">Tubeworm</name>
    <dbReference type="NCBI Taxonomy" id="27915"/>
    <lineage>
        <taxon>Eukaryota</taxon>
        <taxon>Metazoa</taxon>
        <taxon>Spiralia</taxon>
        <taxon>Lophotrochozoa</taxon>
        <taxon>Annelida</taxon>
        <taxon>Polychaeta</taxon>
        <taxon>Sedentaria</taxon>
        <taxon>Canalipalpata</taxon>
        <taxon>Sabellida</taxon>
        <taxon>Siboglinidae</taxon>
        <taxon>Ridgeia</taxon>
    </lineage>
</organism>
<dbReference type="EMBL" id="JAODUO010000246">
    <property type="protein sequence ID" value="KAK2185040.1"/>
    <property type="molecule type" value="Genomic_DNA"/>
</dbReference>
<keyword evidence="2" id="KW-1185">Reference proteome</keyword>